<keyword evidence="4" id="KW-1185">Reference proteome</keyword>
<sequence>MGKRPAACGGSTKPRAEKTETPDKAVALILFHAGRCATSRCFPPNEEGISGGGDEGAKHAPAALDKQKMVLAQLTGGKQDGPHNDSLWAVRGRRVGVALLMVTILAMATFARVDVLRWHQDLASLMRKYQNLDTWFFNGEAPKGGAATSAGFSKAPSENMHDGNLCGDDEELFEDLCYFKCSLLTKGSNPIRTSAFTCCEAQPCGFDNTIFNMNAPCAGFDVAGNLNGQKGACPHTVGTCLEDEELLLGMCYKKCSLLTQGAFTHRVAATTCCSQTGLACLNPMNLRTDFLAFPVGGGKGDGLAATPSKPHKPMKVTRLAPGSVRRQWNCQAKLDGLGDAQNQGALAEQKDDEAFVEENIKGDPRGFAHASERLQKDIDFIMKMLRVNPRVVDYVHPEVFADEDVKEELQREYHAQGYGGWIYWHDTPYNFWGRGGRTKLAMMPKGGRSDETEKRHGWVEQMLYGNSGLPIQAPKEPEPYWPGESMGDQWWKEEDPKSPTTPNSEAAPGVVSQSSRKEDSSQSEASSGEEANTAPVDTSAVAKAVELAQQLRQEAEDAAQKRRQNRRKNEDTRASELGLARDASWAFHLCCLDVAKASPGRI</sequence>
<accession>A0ABP0JNM0</accession>
<name>A0ABP0JNM0_9DINO</name>
<dbReference type="EMBL" id="CAXAMM010007891">
    <property type="protein sequence ID" value="CAK9015712.1"/>
    <property type="molecule type" value="Genomic_DNA"/>
</dbReference>
<organism evidence="3 4">
    <name type="scientific">Durusdinium trenchii</name>
    <dbReference type="NCBI Taxonomy" id="1381693"/>
    <lineage>
        <taxon>Eukaryota</taxon>
        <taxon>Sar</taxon>
        <taxon>Alveolata</taxon>
        <taxon>Dinophyceae</taxon>
        <taxon>Suessiales</taxon>
        <taxon>Symbiodiniaceae</taxon>
        <taxon>Durusdinium</taxon>
    </lineage>
</organism>
<feature type="region of interest" description="Disordered" evidence="1">
    <location>
        <begin position="1"/>
        <end position="20"/>
    </location>
</feature>
<evidence type="ECO:0000313" key="4">
    <source>
        <dbReference type="Proteomes" id="UP001642464"/>
    </source>
</evidence>
<evidence type="ECO:0000256" key="1">
    <source>
        <dbReference type="SAM" id="MobiDB-lite"/>
    </source>
</evidence>
<dbReference type="Pfam" id="PF13475">
    <property type="entry name" value="DUF4116"/>
    <property type="match status" value="1"/>
</dbReference>
<feature type="region of interest" description="Disordered" evidence="1">
    <location>
        <begin position="549"/>
        <end position="575"/>
    </location>
</feature>
<gene>
    <name evidence="3" type="ORF">SCF082_LOCUS12885</name>
</gene>
<evidence type="ECO:0000313" key="3">
    <source>
        <dbReference type="EMBL" id="CAK9015712.1"/>
    </source>
</evidence>
<reference evidence="3 4" key="1">
    <citation type="submission" date="2024-02" db="EMBL/GenBank/DDBJ databases">
        <authorList>
            <person name="Chen Y."/>
            <person name="Shah S."/>
            <person name="Dougan E. K."/>
            <person name="Thang M."/>
            <person name="Chan C."/>
        </authorList>
    </citation>
    <scope>NUCLEOTIDE SEQUENCE [LARGE SCALE GENOMIC DNA]</scope>
</reference>
<feature type="region of interest" description="Disordered" evidence="1">
    <location>
        <begin position="468"/>
        <end position="536"/>
    </location>
</feature>
<dbReference type="InterPro" id="IPR025197">
    <property type="entry name" value="DUF4116"/>
</dbReference>
<protein>
    <submittedName>
        <fullName evidence="3">DUF4116 domain-containing protein</fullName>
    </submittedName>
</protein>
<proteinExistence type="predicted"/>
<dbReference type="Proteomes" id="UP001642464">
    <property type="component" value="Unassembled WGS sequence"/>
</dbReference>
<feature type="domain" description="DUF4116" evidence="2">
    <location>
        <begin position="352"/>
        <end position="398"/>
    </location>
</feature>
<evidence type="ECO:0000259" key="2">
    <source>
        <dbReference type="Pfam" id="PF13475"/>
    </source>
</evidence>
<comment type="caution">
    <text evidence="3">The sequence shown here is derived from an EMBL/GenBank/DDBJ whole genome shotgun (WGS) entry which is preliminary data.</text>
</comment>